<keyword evidence="7" id="KW-1185">Reference proteome</keyword>
<evidence type="ECO:0000256" key="4">
    <source>
        <dbReference type="PROSITE-ProRule" id="PRU00335"/>
    </source>
</evidence>
<feature type="DNA-binding region" description="H-T-H motif" evidence="4">
    <location>
        <begin position="37"/>
        <end position="56"/>
    </location>
</feature>
<organism evidence="6 7">
    <name type="scientific">Homoserinimonas aerilata</name>
    <dbReference type="NCBI Taxonomy" id="1162970"/>
    <lineage>
        <taxon>Bacteria</taxon>
        <taxon>Bacillati</taxon>
        <taxon>Actinomycetota</taxon>
        <taxon>Actinomycetes</taxon>
        <taxon>Micrococcales</taxon>
        <taxon>Microbacteriaceae</taxon>
        <taxon>Homoserinimonas</taxon>
    </lineage>
</organism>
<dbReference type="Pfam" id="PF00440">
    <property type="entry name" value="TetR_N"/>
    <property type="match status" value="1"/>
</dbReference>
<evidence type="ECO:0000256" key="2">
    <source>
        <dbReference type="ARBA" id="ARBA00023125"/>
    </source>
</evidence>
<dbReference type="SUPFAM" id="SSF46689">
    <property type="entry name" value="Homeodomain-like"/>
    <property type="match status" value="1"/>
</dbReference>
<evidence type="ECO:0000259" key="5">
    <source>
        <dbReference type="PROSITE" id="PS50977"/>
    </source>
</evidence>
<dbReference type="InterPro" id="IPR050109">
    <property type="entry name" value="HTH-type_TetR-like_transc_reg"/>
</dbReference>
<gene>
    <name evidence="6" type="ORF">FB562_2175</name>
</gene>
<keyword evidence="2 4" id="KW-0238">DNA-binding</keyword>
<dbReference type="InterPro" id="IPR009057">
    <property type="entry name" value="Homeodomain-like_sf"/>
</dbReference>
<name>A0A542YF09_9MICO</name>
<dbReference type="PRINTS" id="PR00455">
    <property type="entry name" value="HTHTETR"/>
</dbReference>
<dbReference type="Gene3D" id="1.10.357.10">
    <property type="entry name" value="Tetracycline Repressor, domain 2"/>
    <property type="match status" value="1"/>
</dbReference>
<evidence type="ECO:0000256" key="3">
    <source>
        <dbReference type="ARBA" id="ARBA00023163"/>
    </source>
</evidence>
<dbReference type="GO" id="GO:0003700">
    <property type="term" value="F:DNA-binding transcription factor activity"/>
    <property type="evidence" value="ECO:0007669"/>
    <property type="project" value="TreeGrafter"/>
</dbReference>
<dbReference type="PANTHER" id="PTHR30055">
    <property type="entry name" value="HTH-TYPE TRANSCRIPTIONAL REGULATOR RUTR"/>
    <property type="match status" value="1"/>
</dbReference>
<dbReference type="AlphaFoldDB" id="A0A542YF09"/>
<dbReference type="GO" id="GO:0000976">
    <property type="term" value="F:transcription cis-regulatory region binding"/>
    <property type="evidence" value="ECO:0007669"/>
    <property type="project" value="TreeGrafter"/>
</dbReference>
<sequence length="202" mass="22342">MVVHTPDAASRIDARQNRVAIVRAVRDLVAVKGAAVSIREIADSAGVGTATLYRHFEGKKDLLDGVSVHRWSQMRHAAQTNSSTEQEGHGIRRVVGIIDMYTRMTTSDAEFIHALGLRVGHDPTGIGPLRDQFDPIFAQLWVNGQERGEIRRTAHPHDAIEMAGAIRESSRRLQMLTLLVAGIATPQVDPDQIVRELYLRAK</sequence>
<dbReference type="PANTHER" id="PTHR30055:SF234">
    <property type="entry name" value="HTH-TYPE TRANSCRIPTIONAL REGULATOR BETI"/>
    <property type="match status" value="1"/>
</dbReference>
<dbReference type="RefSeq" id="WP_185740540.1">
    <property type="nucleotide sequence ID" value="NZ_VFOM01000002.1"/>
</dbReference>
<reference evidence="6 7" key="1">
    <citation type="submission" date="2019-06" db="EMBL/GenBank/DDBJ databases">
        <title>Sequencing the genomes of 1000 actinobacteria strains.</title>
        <authorList>
            <person name="Klenk H.-P."/>
        </authorList>
    </citation>
    <scope>NUCLEOTIDE SEQUENCE [LARGE SCALE GENOMIC DNA]</scope>
    <source>
        <strain evidence="6 7">DSM 26477</strain>
    </source>
</reference>
<evidence type="ECO:0000256" key="1">
    <source>
        <dbReference type="ARBA" id="ARBA00023015"/>
    </source>
</evidence>
<comment type="caution">
    <text evidence="6">The sequence shown here is derived from an EMBL/GenBank/DDBJ whole genome shotgun (WGS) entry which is preliminary data.</text>
</comment>
<dbReference type="InterPro" id="IPR001647">
    <property type="entry name" value="HTH_TetR"/>
</dbReference>
<dbReference type="PROSITE" id="PS50977">
    <property type="entry name" value="HTH_TETR_2"/>
    <property type="match status" value="1"/>
</dbReference>
<dbReference type="EMBL" id="VFOM01000002">
    <property type="protein sequence ID" value="TQL46651.1"/>
    <property type="molecule type" value="Genomic_DNA"/>
</dbReference>
<protein>
    <submittedName>
        <fullName evidence="6">TetR family transcriptional regulator</fullName>
    </submittedName>
</protein>
<feature type="domain" description="HTH tetR-type" evidence="5">
    <location>
        <begin position="15"/>
        <end position="74"/>
    </location>
</feature>
<proteinExistence type="predicted"/>
<evidence type="ECO:0000313" key="6">
    <source>
        <dbReference type="EMBL" id="TQL46651.1"/>
    </source>
</evidence>
<keyword evidence="1" id="KW-0805">Transcription regulation</keyword>
<accession>A0A542YF09</accession>
<dbReference type="Proteomes" id="UP000317998">
    <property type="component" value="Unassembled WGS sequence"/>
</dbReference>
<evidence type="ECO:0000313" key="7">
    <source>
        <dbReference type="Proteomes" id="UP000317998"/>
    </source>
</evidence>
<keyword evidence="3" id="KW-0804">Transcription</keyword>